<evidence type="ECO:0000313" key="2">
    <source>
        <dbReference type="Proteomes" id="UP000647491"/>
    </source>
</evidence>
<reference evidence="1 2" key="1">
    <citation type="submission" date="2020-08" db="EMBL/GenBank/DDBJ databases">
        <title>Genome public.</title>
        <authorList>
            <person name="Liu C."/>
            <person name="Sun Q."/>
        </authorList>
    </citation>
    <scope>NUCLEOTIDE SEQUENCE [LARGE SCALE GENOMIC DNA]</scope>
    <source>
        <strain evidence="1 2">BX10</strain>
    </source>
</reference>
<name>A0ABR7NSP1_9FIRM</name>
<accession>A0ABR7NSP1</accession>
<proteinExistence type="predicted"/>
<comment type="caution">
    <text evidence="1">The sequence shown here is derived from an EMBL/GenBank/DDBJ whole genome shotgun (WGS) entry which is preliminary data.</text>
</comment>
<protein>
    <submittedName>
        <fullName evidence="1">Polya polymerase</fullName>
    </submittedName>
</protein>
<evidence type="ECO:0000313" key="1">
    <source>
        <dbReference type="EMBL" id="MBC8599129.1"/>
    </source>
</evidence>
<dbReference type="EMBL" id="JACRTJ010000017">
    <property type="protein sequence ID" value="MBC8599129.1"/>
    <property type="molecule type" value="Genomic_DNA"/>
</dbReference>
<gene>
    <name evidence="1" type="ORF">H8708_07790</name>
</gene>
<dbReference type="Proteomes" id="UP000647491">
    <property type="component" value="Unassembled WGS sequence"/>
</dbReference>
<organism evidence="1 2">
    <name type="scientific">Enterocloster hominis</name>
    <name type="common">ex Liu et al. 2021</name>
    <dbReference type="NCBI Taxonomy" id="2763663"/>
    <lineage>
        <taxon>Bacteria</taxon>
        <taxon>Bacillati</taxon>
        <taxon>Bacillota</taxon>
        <taxon>Clostridia</taxon>
        <taxon>Lachnospirales</taxon>
        <taxon>Lachnospiraceae</taxon>
        <taxon>Enterocloster</taxon>
    </lineage>
</organism>
<dbReference type="RefSeq" id="WP_022274658.1">
    <property type="nucleotide sequence ID" value="NZ_JACRTJ010000017.1"/>
</dbReference>
<keyword evidence="2" id="KW-1185">Reference proteome</keyword>
<sequence length="80" mass="8909">MKLKLKNISNLDAFFHVINQCDGAVELSLPEGGSVNLKSRLSQYFSMATVFSNGNIRELDITTHTLSDSERLINYMVQGS</sequence>